<dbReference type="InterPro" id="IPR001375">
    <property type="entry name" value="Peptidase_S9_cat"/>
</dbReference>
<dbReference type="AlphaFoldDB" id="A0A077K7X8"/>
<dbReference type="SMR" id="A0A077K7X8"/>
<dbReference type="GO" id="GO:0006508">
    <property type="term" value="P:proteolysis"/>
    <property type="evidence" value="ECO:0007669"/>
    <property type="project" value="InterPro"/>
</dbReference>
<keyword evidence="2" id="KW-0378">Hydrolase</keyword>
<dbReference type="PANTHER" id="PTHR43056">
    <property type="entry name" value="PEPTIDASE S9 PROLYL OLIGOPEPTIDASE"/>
    <property type="match status" value="1"/>
</dbReference>
<dbReference type="InterPro" id="IPR029058">
    <property type="entry name" value="AB_hydrolase_fold"/>
</dbReference>
<reference evidence="2" key="1">
    <citation type="journal article" date="2014" name="Biosci. Biotechnol. Biochem.">
        <title>Gene cloning and biochemical characterization of eryngase, a serine aminopeptidase of Pleurotus eryngii belonging to the family S9 peptidases.</title>
        <authorList>
            <person name="Arima J."/>
            <person name="Tokai S."/>
            <person name="Chiba M."/>
            <person name="Ichiyanagi T."/>
            <person name="Yabuta Y."/>
            <person name="Mori N."/>
            <person name="Aimi T."/>
        </authorList>
    </citation>
    <scope>NUCLEOTIDE SEQUENCE</scope>
</reference>
<dbReference type="Pfam" id="PF00326">
    <property type="entry name" value="Peptidase_S9"/>
    <property type="match status" value="1"/>
</dbReference>
<dbReference type="InterPro" id="IPR050585">
    <property type="entry name" value="Xaa-Pro_dipeptidyl-ppase/CocE"/>
</dbReference>
<evidence type="ECO:0000313" key="2">
    <source>
        <dbReference type="EMBL" id="BAP27863.1"/>
    </source>
</evidence>
<dbReference type="GO" id="GO:0004177">
    <property type="term" value="F:aminopeptidase activity"/>
    <property type="evidence" value="ECO:0007669"/>
    <property type="project" value="UniProtKB-KW"/>
</dbReference>
<protein>
    <submittedName>
        <fullName evidence="2">Serine aminopeptidase</fullName>
    </submittedName>
</protein>
<proteinExistence type="predicted"/>
<dbReference type="PANTHER" id="PTHR43056:SF5">
    <property type="entry name" value="PEPTIDASE S9 PROLYL OLIGOPEPTIDASE CATALYTIC DOMAIN-CONTAINING PROTEIN"/>
    <property type="match status" value="1"/>
</dbReference>
<dbReference type="GO" id="GO:0008236">
    <property type="term" value="F:serine-type peptidase activity"/>
    <property type="evidence" value="ECO:0007669"/>
    <property type="project" value="InterPro"/>
</dbReference>
<organism evidence="2">
    <name type="scientific">Pleurotus eryngii</name>
    <name type="common">Boletus of the steppes</name>
    <dbReference type="NCBI Taxonomy" id="5323"/>
    <lineage>
        <taxon>Eukaryota</taxon>
        <taxon>Fungi</taxon>
        <taxon>Dikarya</taxon>
        <taxon>Basidiomycota</taxon>
        <taxon>Agaricomycotina</taxon>
        <taxon>Agaricomycetes</taxon>
        <taxon>Agaricomycetidae</taxon>
        <taxon>Agaricales</taxon>
        <taxon>Pleurotineae</taxon>
        <taxon>Pleurotaceae</taxon>
        <taxon>Pleurotus</taxon>
    </lineage>
</organism>
<evidence type="ECO:0000259" key="1">
    <source>
        <dbReference type="Pfam" id="PF00326"/>
    </source>
</evidence>
<keyword evidence="2" id="KW-0645">Protease</keyword>
<accession>A0A077K7X8</accession>
<dbReference type="SUPFAM" id="SSF53474">
    <property type="entry name" value="alpha/beta-Hydrolases"/>
    <property type="match status" value="1"/>
</dbReference>
<dbReference type="Gene3D" id="2.120.10.30">
    <property type="entry name" value="TolB, C-terminal domain"/>
    <property type="match status" value="1"/>
</dbReference>
<gene>
    <name evidence="2" type="primary">s9ap</name>
</gene>
<dbReference type="Gene3D" id="3.40.50.1820">
    <property type="entry name" value="alpha/beta hydrolase"/>
    <property type="match status" value="1"/>
</dbReference>
<dbReference type="EMBL" id="AB918644">
    <property type="protein sequence ID" value="BAP27863.1"/>
    <property type="molecule type" value="Genomic_DNA"/>
</dbReference>
<dbReference type="SUPFAM" id="SSF82171">
    <property type="entry name" value="DPP6 N-terminal domain-like"/>
    <property type="match status" value="1"/>
</dbReference>
<sequence>MTTPTKAPYGTWESPISADDIVQGSKPIAELLVDSITHTIYHVESRPAEDGRNVLVETETGRDLVGKEWNVRTGVHEYGGGAAIVYGNIAYFSHYVDGRVYSVDVKTDGATPEAVTPDSNNLHRFADFDVHPRISELVVAIMEDHTNDPTGEAPSQVVNTLCVIDTVAKSVSPLVSGADFYSNARFSPDGSRLVWLQWFHPDMPWEGSELRHADVAITEGKVSLTNTITIDGVPSKISVAFPSWVNNDTLLFTSDRSGYQNPHKYVGGQATPVFLEPIAQDFSQPAWTLGWSPHAPIDETGQNILCTAWKDGKTVIYLVDIQSRAPPQLVESSFVAIDIIRAVSTESHQAVFSSPKVDADNAIIRCTLPSSLDPKDAEFTVVAPAEGTPVEFPDGIISIPQPLDIGPQDALVHVVYYPPNNPAYSGSSIPDESPPCVVNVHGGPTALENQALNWKKQYFTSRGWAWLDVNYGGSSGYGREYIQRLAGNWGIVDTEDSIKAVDILSEAPYRNLLDAKRSAIRGGSAGGYTTLATLSISSNPAAFAAGTSSYGISDLAGLAESTHKFESQYMNKLVGASLEEDPQLYKDRSPLYHADKITSPLLILQGELDRVVPKEQAEQMRDTICANGGVVCYKLYEGEGHGWRLEETIKDALERELHFYEGQLLKLK</sequence>
<name>A0A077K7X8_PLEER</name>
<dbReference type="InterPro" id="IPR011042">
    <property type="entry name" value="6-blade_b-propeller_TolB-like"/>
</dbReference>
<keyword evidence="2" id="KW-0031">Aminopeptidase</keyword>
<feature type="domain" description="Peptidase S9 prolyl oligopeptidase catalytic" evidence="1">
    <location>
        <begin position="452"/>
        <end position="664"/>
    </location>
</feature>